<keyword evidence="2" id="KW-1133">Transmembrane helix</keyword>
<keyword evidence="2" id="KW-0472">Membrane</keyword>
<sequence>MKYKIYGFIPVLILGMNLLLGCQVLATGSNNLAQNEKLPGNINQQLFDKGQAINQSVEELKESIKVFNDELKLVSKEDKNINKANSKNIRQKIDKLEKQLDSLPQNEKITNIQNNITLIITEIDKVILPLEKGLTSEGVSQVQKSLGFFTKRKISENFYGQFGETTQKEIEEFASKQSQELDIEIKLLQQSINQQSVLNNSIVRPNKFKPAANTNANNSDSELQLADIKSSLNKLRLTLTIGGLILLIGLIFCIYRIITLVEEQRRIIGLVKNNQKTIDINNIQIEQNEFYKILKSFDERLKQLEQNIKNQDAARFSSTYSNVTNIQPNTKETIYPQNPVISYSSSPASISNSDNQLVSTYNLNSRSLSGKATTVSESEYTAEQRHLGRSIAPILELNNRGNYWIIKQDNDEYLVPKGSIKINEHNYYTISTFFECLGYSAVSQNNFTLVKPAKVSSKGEQWQLIEIGQLQF</sequence>
<keyword evidence="1" id="KW-0175">Coiled coil</keyword>
<keyword evidence="4" id="KW-1185">Reference proteome</keyword>
<gene>
    <name evidence="3" type="ORF">VB620_18330</name>
</gene>
<organism evidence="3 4">
    <name type="scientific">Nodularia harveyana UHCC-0300</name>
    <dbReference type="NCBI Taxonomy" id="2974287"/>
    <lineage>
        <taxon>Bacteria</taxon>
        <taxon>Bacillati</taxon>
        <taxon>Cyanobacteriota</taxon>
        <taxon>Cyanophyceae</taxon>
        <taxon>Nostocales</taxon>
        <taxon>Nodulariaceae</taxon>
        <taxon>Nodularia</taxon>
    </lineage>
</organism>
<keyword evidence="2" id="KW-0812">Transmembrane</keyword>
<dbReference type="RefSeq" id="WP_323197588.1">
    <property type="nucleotide sequence ID" value="NZ_JAYGHG010000038.1"/>
</dbReference>
<evidence type="ECO:0000313" key="3">
    <source>
        <dbReference type="EMBL" id="MEA5583290.1"/>
    </source>
</evidence>
<comment type="caution">
    <text evidence="3">The sequence shown here is derived from an EMBL/GenBank/DDBJ whole genome shotgun (WGS) entry which is preliminary data.</text>
</comment>
<dbReference type="EMBL" id="JAYGHG010000038">
    <property type="protein sequence ID" value="MEA5583290.1"/>
    <property type="molecule type" value="Genomic_DNA"/>
</dbReference>
<proteinExistence type="predicted"/>
<dbReference type="PROSITE" id="PS51257">
    <property type="entry name" value="PROKAR_LIPOPROTEIN"/>
    <property type="match status" value="1"/>
</dbReference>
<evidence type="ECO:0000256" key="2">
    <source>
        <dbReference type="SAM" id="Phobius"/>
    </source>
</evidence>
<accession>A0ABU5UJN0</accession>
<dbReference type="Proteomes" id="UP001302120">
    <property type="component" value="Unassembled WGS sequence"/>
</dbReference>
<feature type="transmembrane region" description="Helical" evidence="2">
    <location>
        <begin position="237"/>
        <end position="258"/>
    </location>
</feature>
<evidence type="ECO:0000256" key="1">
    <source>
        <dbReference type="SAM" id="Coils"/>
    </source>
</evidence>
<feature type="coiled-coil region" evidence="1">
    <location>
        <begin position="57"/>
        <end position="106"/>
    </location>
</feature>
<reference evidence="3 4" key="1">
    <citation type="submission" date="2023-12" db="EMBL/GenBank/DDBJ databases">
        <title>Baltic Sea Cyanobacteria.</title>
        <authorList>
            <person name="Delbaje E."/>
            <person name="Fewer D.P."/>
            <person name="Shishido T.K."/>
        </authorList>
    </citation>
    <scope>NUCLEOTIDE SEQUENCE [LARGE SCALE GENOMIC DNA]</scope>
    <source>
        <strain evidence="3 4">UHCC-0300</strain>
    </source>
</reference>
<name>A0ABU5UJN0_9CYAN</name>
<protein>
    <submittedName>
        <fullName evidence="3">Uncharacterized protein</fullName>
    </submittedName>
</protein>
<feature type="transmembrane region" description="Helical" evidence="2">
    <location>
        <begin position="6"/>
        <end position="26"/>
    </location>
</feature>
<evidence type="ECO:0000313" key="4">
    <source>
        <dbReference type="Proteomes" id="UP001302120"/>
    </source>
</evidence>